<dbReference type="Gene3D" id="3.40.50.1820">
    <property type="entry name" value="alpha/beta hydrolase"/>
    <property type="match status" value="1"/>
</dbReference>
<dbReference type="PANTHER" id="PTHR11005">
    <property type="entry name" value="LYSOSOMAL ACID LIPASE-RELATED"/>
    <property type="match status" value="1"/>
</dbReference>
<dbReference type="EMBL" id="JBJQOH010000006">
    <property type="protein sequence ID" value="KAL3682383.1"/>
    <property type="molecule type" value="Genomic_DNA"/>
</dbReference>
<gene>
    <name evidence="1" type="ORF">R1sor_000405</name>
</gene>
<accession>A0ABD3GT15</accession>
<reference evidence="1 2" key="1">
    <citation type="submission" date="2024-09" db="EMBL/GenBank/DDBJ databases">
        <title>Chromosome-scale assembly of Riccia sorocarpa.</title>
        <authorList>
            <person name="Paukszto L."/>
        </authorList>
    </citation>
    <scope>NUCLEOTIDE SEQUENCE [LARGE SCALE GENOMIC DNA]</scope>
    <source>
        <strain evidence="1">LP-2024</strain>
        <tissue evidence="1">Aerial parts of the thallus</tissue>
    </source>
</reference>
<proteinExistence type="predicted"/>
<protein>
    <recommendedName>
        <fullName evidence="3">Triacylglycerol lipase</fullName>
    </recommendedName>
</protein>
<dbReference type="InterPro" id="IPR029058">
    <property type="entry name" value="AB_hydrolase_fold"/>
</dbReference>
<dbReference type="SUPFAM" id="SSF53474">
    <property type="entry name" value="alpha/beta-Hydrolases"/>
    <property type="match status" value="1"/>
</dbReference>
<comment type="caution">
    <text evidence="1">The sequence shown here is derived from an EMBL/GenBank/DDBJ whole genome shotgun (WGS) entry which is preliminary data.</text>
</comment>
<evidence type="ECO:0000313" key="1">
    <source>
        <dbReference type="EMBL" id="KAL3682383.1"/>
    </source>
</evidence>
<evidence type="ECO:0008006" key="3">
    <source>
        <dbReference type="Google" id="ProtNLM"/>
    </source>
</evidence>
<name>A0ABD3GT15_9MARC</name>
<dbReference type="Proteomes" id="UP001633002">
    <property type="component" value="Unassembled WGS sequence"/>
</dbReference>
<dbReference type="AlphaFoldDB" id="A0ABD3GT15"/>
<evidence type="ECO:0000313" key="2">
    <source>
        <dbReference type="Proteomes" id="UP001633002"/>
    </source>
</evidence>
<keyword evidence="2" id="KW-1185">Reference proteome</keyword>
<sequence length="283" mass="32072">MSRLGPWYTVIAVVGATITISSLIPAVQAKQSAFCRTFSKTFRFKCTEHRMHSIQGFELVTHRLRNREEADSRASPVLVMHPEFLNGDSWFQFTDAEDRLLPLLLLNAGFDVWVGHERATYCPICSSLVALARTLSRFWNWTWDDHAEDDVPVFLEYISKATGSAVHYIGLSQSATVGAASATMLKNSRFIKSLTLVGPTIYIGDTNSAVMAAWAFTFGAIIDEANYDNGYQSGVFNTSTLSQLRTVNIQSVYLDDYAHFDLLWSFRRTRDIFFPVLRFLRRH</sequence>
<organism evidence="1 2">
    <name type="scientific">Riccia sorocarpa</name>
    <dbReference type="NCBI Taxonomy" id="122646"/>
    <lineage>
        <taxon>Eukaryota</taxon>
        <taxon>Viridiplantae</taxon>
        <taxon>Streptophyta</taxon>
        <taxon>Embryophyta</taxon>
        <taxon>Marchantiophyta</taxon>
        <taxon>Marchantiopsida</taxon>
        <taxon>Marchantiidae</taxon>
        <taxon>Marchantiales</taxon>
        <taxon>Ricciaceae</taxon>
        <taxon>Riccia</taxon>
    </lineage>
</organism>